<evidence type="ECO:0000256" key="1">
    <source>
        <dbReference type="SAM" id="MobiDB-lite"/>
    </source>
</evidence>
<dbReference type="VEuPathDB" id="FungiDB:CTRG_04340"/>
<dbReference type="GO" id="GO:0000138">
    <property type="term" value="C:Golgi trans cisterna"/>
    <property type="evidence" value="ECO:0007669"/>
    <property type="project" value="TreeGrafter"/>
</dbReference>
<dbReference type="PANTHER" id="PTHR21575:SF12">
    <property type="entry name" value="PROTEIN HID1"/>
    <property type="match status" value="1"/>
</dbReference>
<keyword evidence="2" id="KW-1133">Transmembrane helix</keyword>
<reference evidence="3 4" key="1">
    <citation type="journal article" date="2009" name="Nature">
        <title>Evolution of pathogenicity and sexual reproduction in eight Candida genomes.</title>
        <authorList>
            <person name="Butler G."/>
            <person name="Rasmussen M.D."/>
            <person name="Lin M.F."/>
            <person name="Santos M.A."/>
            <person name="Sakthikumar S."/>
            <person name="Munro C.A."/>
            <person name="Rheinbay E."/>
            <person name="Grabherr M."/>
            <person name="Forche A."/>
            <person name="Reedy J.L."/>
            <person name="Agrafioti I."/>
            <person name="Arnaud M.B."/>
            <person name="Bates S."/>
            <person name="Brown A.J."/>
            <person name="Brunke S."/>
            <person name="Costanzo M.C."/>
            <person name="Fitzpatrick D.A."/>
            <person name="de Groot P.W."/>
            <person name="Harris D."/>
            <person name="Hoyer L.L."/>
            <person name="Hube B."/>
            <person name="Klis F.M."/>
            <person name="Kodira C."/>
            <person name="Lennard N."/>
            <person name="Logue M.E."/>
            <person name="Martin R."/>
            <person name="Neiman A.M."/>
            <person name="Nikolaou E."/>
            <person name="Quail M.A."/>
            <person name="Quinn J."/>
            <person name="Santos M.C."/>
            <person name="Schmitzberger F.F."/>
            <person name="Sherlock G."/>
            <person name="Shah P."/>
            <person name="Silverstein K.A."/>
            <person name="Skrzypek M.S."/>
            <person name="Soll D."/>
            <person name="Staggs R."/>
            <person name="Stansfield I."/>
            <person name="Stumpf M.P."/>
            <person name="Sudbery P.E."/>
            <person name="Srikantha T."/>
            <person name="Zeng Q."/>
            <person name="Berman J."/>
            <person name="Berriman M."/>
            <person name="Heitman J."/>
            <person name="Gow N.A."/>
            <person name="Lorenz M.C."/>
            <person name="Birren B.W."/>
            <person name="Kellis M."/>
            <person name="Cuomo C.A."/>
        </authorList>
    </citation>
    <scope>NUCLEOTIDE SEQUENCE [LARGE SCALE GENOMIC DNA]</scope>
    <source>
        <strain evidence="4">ATCC MYA-3404 / T1</strain>
    </source>
</reference>
<dbReference type="RefSeq" id="XP_002550043.1">
    <property type="nucleotide sequence ID" value="XM_002549997.1"/>
</dbReference>
<name>C5ME48_CANTT</name>
<dbReference type="KEGG" id="ctp:CTRG_04340"/>
<gene>
    <name evidence="3" type="ORF">CTRG_04340</name>
</gene>
<evidence type="ECO:0000256" key="2">
    <source>
        <dbReference type="SAM" id="Phobius"/>
    </source>
</evidence>
<feature type="transmembrane region" description="Helical" evidence="2">
    <location>
        <begin position="21"/>
        <end position="39"/>
    </location>
</feature>
<organism evidence="3 4">
    <name type="scientific">Candida tropicalis (strain ATCC MYA-3404 / T1)</name>
    <name type="common">Yeast</name>
    <dbReference type="NCBI Taxonomy" id="294747"/>
    <lineage>
        <taxon>Eukaryota</taxon>
        <taxon>Fungi</taxon>
        <taxon>Dikarya</taxon>
        <taxon>Ascomycota</taxon>
        <taxon>Saccharomycotina</taxon>
        <taxon>Pichiomycetes</taxon>
        <taxon>Debaryomycetaceae</taxon>
        <taxon>Candida/Lodderomyces clade</taxon>
        <taxon>Candida</taxon>
    </lineage>
</organism>
<dbReference type="Pfam" id="PF12722">
    <property type="entry name" value="Hid1"/>
    <property type="match status" value="1"/>
</dbReference>
<dbReference type="STRING" id="294747.C5ME48"/>
<keyword evidence="2" id="KW-0472">Membrane</keyword>
<feature type="region of interest" description="Disordered" evidence="1">
    <location>
        <begin position="614"/>
        <end position="638"/>
    </location>
</feature>
<sequence length="638" mass="71812">MLIWELLQSNKNFINIIGKKYISELMVILLYYVFTYHGKAQYKNLVFVCAYLLLYLSSIQDNGFLDLLFKSFTSSPSQFDFYNSLPSNYKLSITPITTRDFLVSQICTILLNDPTCSAQSSGSSYISNSVALPELLLKTLIEILYNLIPPVCSENDSTILTNDRTKKLSNPNLRGGLSYQASSLITQVIATLSKREFILEKSFHADIVALLIRAVSAAVLKYPAPSRMLLFSMLKNEKIYDELWNTIFSFSGVFFRGNSLTKIDDKIEEQSISSENESVDGQKYFSGNRNSSDYSTVKAIPIPTNRYEEPLNDTMSETESIEASLRPSLPTGMSAKAREKMKKDSPLGKTWAGNDSLAIILTIVIPYLKVVLNEVWSRVQGSSVDSFELIQRIANADFAQVIEENKSQIPYDLLPGTPIDLLKFNWNHLSLGWYISLLYGQIYNSGEIAKEYSGTNTNNYKIVKNITSKLTSNWTNFLKLDNTNGNDSATNMDEALEWVNNSLTNVNCWSDTNIKLFKVENTENNSFFASLNSRLNGYGQNNGTLPGKRPYSQAIPSTPGSLNDLTRRFSDFRFNSSPNVRSVGASPLPSGLSTPIEEQEMYFQRRPYRNSVTSLHSLNTLNRSRSNTRSNTPRNSMS</sequence>
<dbReference type="HOGENOM" id="CLU_428925_0_0_1"/>
<dbReference type="OrthoDB" id="432953at2759"/>
<dbReference type="InterPro" id="IPR026705">
    <property type="entry name" value="Hid-1/Ecm30"/>
</dbReference>
<keyword evidence="4" id="KW-1185">Reference proteome</keyword>
<feature type="region of interest" description="Disordered" evidence="1">
    <location>
        <begin position="540"/>
        <end position="560"/>
    </location>
</feature>
<dbReference type="GO" id="GO:0016020">
    <property type="term" value="C:membrane"/>
    <property type="evidence" value="ECO:0007669"/>
    <property type="project" value="TreeGrafter"/>
</dbReference>
<dbReference type="AlphaFoldDB" id="C5ME48"/>
<dbReference type="PANTHER" id="PTHR21575">
    <property type="entry name" value="PROTEIN HID1"/>
    <property type="match status" value="1"/>
</dbReference>
<evidence type="ECO:0000313" key="4">
    <source>
        <dbReference type="Proteomes" id="UP000002037"/>
    </source>
</evidence>
<dbReference type="EMBL" id="GG692400">
    <property type="protein sequence ID" value="EER31558.1"/>
    <property type="molecule type" value="Genomic_DNA"/>
</dbReference>
<evidence type="ECO:0008006" key="5">
    <source>
        <dbReference type="Google" id="ProtNLM"/>
    </source>
</evidence>
<dbReference type="Proteomes" id="UP000002037">
    <property type="component" value="Unassembled WGS sequence"/>
</dbReference>
<dbReference type="GO" id="GO:0005797">
    <property type="term" value="C:Golgi medial cisterna"/>
    <property type="evidence" value="ECO:0007669"/>
    <property type="project" value="TreeGrafter"/>
</dbReference>
<proteinExistence type="predicted"/>
<accession>C5ME48</accession>
<dbReference type="GeneID" id="8296761"/>
<keyword evidence="2" id="KW-0812">Transmembrane</keyword>
<evidence type="ECO:0000313" key="3">
    <source>
        <dbReference type="EMBL" id="EER31558.1"/>
    </source>
</evidence>
<dbReference type="eggNOG" id="KOG2226">
    <property type="taxonomic scope" value="Eukaryota"/>
</dbReference>
<protein>
    <recommendedName>
        <fullName evidence="5">Protein HID1</fullName>
    </recommendedName>
</protein>